<evidence type="ECO:0000313" key="3">
    <source>
        <dbReference type="Proteomes" id="UP000199656"/>
    </source>
</evidence>
<dbReference type="PANTHER" id="PTHR35201">
    <property type="entry name" value="TERPENE SYNTHASE"/>
    <property type="match status" value="1"/>
</dbReference>
<dbReference type="GO" id="GO:0010333">
    <property type="term" value="F:terpene synthase activity"/>
    <property type="evidence" value="ECO:0007669"/>
    <property type="project" value="InterPro"/>
</dbReference>
<dbReference type="OrthoDB" id="2989600at2"/>
<keyword evidence="1" id="KW-0460">Magnesium</keyword>
<evidence type="ECO:0000313" key="2">
    <source>
        <dbReference type="EMBL" id="SEA96155.1"/>
    </source>
</evidence>
<dbReference type="AlphaFoldDB" id="A0A1H4FFV0"/>
<gene>
    <name evidence="2" type="ORF">SAMN05660909_04391</name>
</gene>
<dbReference type="GO" id="GO:0046872">
    <property type="term" value="F:metal ion binding"/>
    <property type="evidence" value="ECO:0007669"/>
    <property type="project" value="UniProtKB-KW"/>
</dbReference>
<dbReference type="SFLD" id="SFLDS00005">
    <property type="entry name" value="Isoprenoid_Synthase_Type_I"/>
    <property type="match status" value="1"/>
</dbReference>
<comment type="cofactor">
    <cofactor evidence="1">
        <name>Mg(2+)</name>
        <dbReference type="ChEBI" id="CHEBI:18420"/>
    </cofactor>
</comment>
<evidence type="ECO:0000256" key="1">
    <source>
        <dbReference type="RuleBase" id="RU366034"/>
    </source>
</evidence>
<dbReference type="Proteomes" id="UP000199656">
    <property type="component" value="Unassembled WGS sequence"/>
</dbReference>
<dbReference type="PANTHER" id="PTHR35201:SF4">
    <property type="entry name" value="BETA-PINACENE SYNTHASE-RELATED"/>
    <property type="match status" value="1"/>
</dbReference>
<keyword evidence="3" id="KW-1185">Reference proteome</keyword>
<accession>A0A1H4FFV0</accession>
<keyword evidence="1" id="KW-0456">Lyase</keyword>
<dbReference type="InterPro" id="IPR034686">
    <property type="entry name" value="Terpene_cyclase-like_2"/>
</dbReference>
<reference evidence="3" key="1">
    <citation type="submission" date="2016-10" db="EMBL/GenBank/DDBJ databases">
        <authorList>
            <person name="Varghese N."/>
            <person name="Submissions S."/>
        </authorList>
    </citation>
    <scope>NUCLEOTIDE SEQUENCE [LARGE SCALE GENOMIC DNA]</scope>
    <source>
        <strain evidence="3">DSM 23920</strain>
    </source>
</reference>
<dbReference type="RefSeq" id="WP_089764220.1">
    <property type="nucleotide sequence ID" value="NZ_BKAT01000043.1"/>
</dbReference>
<dbReference type="SFLD" id="SFLDG01020">
    <property type="entry name" value="Terpene_Cyclase_Like_2"/>
    <property type="match status" value="1"/>
</dbReference>
<proteinExistence type="inferred from homology"/>
<dbReference type="EMBL" id="FNRL01000024">
    <property type="protein sequence ID" value="SEA96155.1"/>
    <property type="molecule type" value="Genomic_DNA"/>
</dbReference>
<dbReference type="Pfam" id="PF19086">
    <property type="entry name" value="Terpene_syn_C_2"/>
    <property type="match status" value="1"/>
</dbReference>
<dbReference type="Gene3D" id="1.10.600.10">
    <property type="entry name" value="Farnesyl Diphosphate Synthase"/>
    <property type="match status" value="1"/>
</dbReference>
<name>A0A1H4FFV0_9BACT</name>
<dbReference type="STRING" id="408074.SAMN05660909_04391"/>
<dbReference type="EC" id="4.2.3.-" evidence="1"/>
<sequence>MLVLEKNYVEFPGITEISPFADAVQAHTLSFAADFQLYPAIKPLKWYEKAQFGMQGAREYPDASYTDLCLAGDLLTWLFSVDDKCDRASNDRNDAVAMEALLYSLIDILEDRGPRFKDDILSISLMDIMARFKAISSPFLYQLLCKHIVTYLKECFYEIDMQTRNYLPTIKEYFRVRPDTGFSIMFPLVAIFQRLDLPDEVYLHPVMQEIELILNLVGGLGNDVHSFHREKNLETTGLNLIFIAQHELKLTEDEAFSYVIREHDQHLEMLEAACSRMPFWSEAINTQVDAYVLGLRKILRGYYDWATIESKRYTAA</sequence>
<keyword evidence="1" id="KW-0479">Metal-binding</keyword>
<protein>
    <recommendedName>
        <fullName evidence="1">Terpene synthase</fullName>
        <ecNumber evidence="1">4.2.3.-</ecNumber>
    </recommendedName>
</protein>
<comment type="similarity">
    <text evidence="1">Belongs to the terpene synthase family.</text>
</comment>
<dbReference type="SUPFAM" id="SSF48576">
    <property type="entry name" value="Terpenoid synthases"/>
    <property type="match status" value="1"/>
</dbReference>
<organism evidence="2 3">
    <name type="scientific">Chitinophaga terrae</name>
    <name type="common">ex Kim and Jung 2007</name>
    <dbReference type="NCBI Taxonomy" id="408074"/>
    <lineage>
        <taxon>Bacteria</taxon>
        <taxon>Pseudomonadati</taxon>
        <taxon>Bacteroidota</taxon>
        <taxon>Chitinophagia</taxon>
        <taxon>Chitinophagales</taxon>
        <taxon>Chitinophagaceae</taxon>
        <taxon>Chitinophaga</taxon>
    </lineage>
</organism>
<dbReference type="InterPro" id="IPR008949">
    <property type="entry name" value="Isoprenoid_synthase_dom_sf"/>
</dbReference>